<evidence type="ECO:0000256" key="10">
    <source>
        <dbReference type="PROSITE-ProRule" id="PRU10056"/>
    </source>
</evidence>
<keyword evidence="3 12" id="KW-0136">Cellulose degradation</keyword>
<feature type="active site" description="Proton donor" evidence="8 11">
    <location>
        <position position="159"/>
    </location>
</feature>
<feature type="active site" evidence="10">
    <location>
        <position position="122"/>
    </location>
</feature>
<feature type="chain" id="PRO_5020898668" description="Glucanase" evidence="12">
    <location>
        <begin position="36"/>
        <end position="324"/>
    </location>
</feature>
<keyword evidence="7 12" id="KW-0624">Polysaccharide degradation</keyword>
<dbReference type="PROSITE" id="PS00656">
    <property type="entry name" value="GLYCOSYL_HYDROL_F6_2"/>
    <property type="match status" value="1"/>
</dbReference>
<dbReference type="PANTHER" id="PTHR34876">
    <property type="match status" value="1"/>
</dbReference>
<gene>
    <name evidence="13" type="ORF">EDF64_105114</name>
</gene>
<dbReference type="GO" id="GO:0004553">
    <property type="term" value="F:hydrolase activity, hydrolyzing O-glycosyl compounds"/>
    <property type="evidence" value="ECO:0007669"/>
    <property type="project" value="InterPro"/>
</dbReference>
<evidence type="ECO:0000256" key="1">
    <source>
        <dbReference type="ARBA" id="ARBA00022729"/>
    </source>
</evidence>
<dbReference type="OrthoDB" id="309899at2"/>
<dbReference type="PIRSF" id="PIRSF001100">
    <property type="entry name" value="Beta_cellobiohydrolase"/>
    <property type="match status" value="1"/>
</dbReference>
<dbReference type="PRINTS" id="PR00733">
    <property type="entry name" value="GLHYDRLASE6"/>
</dbReference>
<feature type="binding site" evidence="9">
    <location>
        <position position="199"/>
    </location>
    <ligand>
        <name>substrate</name>
    </ligand>
</feature>
<dbReference type="PANTHER" id="PTHR34876:SF4">
    <property type="entry name" value="1,4-BETA-D-GLUCAN CELLOBIOHYDROLASE C-RELATED"/>
    <property type="match status" value="1"/>
</dbReference>
<feature type="binding site" evidence="9">
    <location>
        <position position="229"/>
    </location>
    <ligand>
        <name>substrate</name>
    </ligand>
</feature>
<dbReference type="InterPro" id="IPR001524">
    <property type="entry name" value="Glyco_hydro_6_CS"/>
</dbReference>
<feature type="signal peptide" evidence="12">
    <location>
        <begin position="1"/>
        <end position="35"/>
    </location>
</feature>
<comment type="similarity">
    <text evidence="12">Belongs to the glycosyl hydrolase family 6.</text>
</comment>
<dbReference type="RefSeq" id="WP_133519718.1">
    <property type="nucleotide sequence ID" value="NZ_SNVW01000005.1"/>
</dbReference>
<proteinExistence type="inferred from homology"/>
<feature type="binding site" evidence="9">
    <location>
        <position position="266"/>
    </location>
    <ligand>
        <name>substrate</name>
    </ligand>
</feature>
<feature type="binding site" evidence="9">
    <location>
        <position position="202"/>
    </location>
    <ligand>
        <name>substrate</name>
    </ligand>
</feature>
<keyword evidence="6 12" id="KW-0326">Glycosidase</keyword>
<dbReference type="EC" id="3.2.1.-" evidence="12"/>
<keyword evidence="5 12" id="KW-0119">Carbohydrate metabolism</keyword>
<evidence type="ECO:0000256" key="3">
    <source>
        <dbReference type="ARBA" id="ARBA00023001"/>
    </source>
</evidence>
<feature type="binding site" evidence="9">
    <location>
        <position position="298"/>
    </location>
    <ligand>
        <name>substrate</name>
    </ligand>
</feature>
<name>A0A4V3BKV3_9MICO</name>
<comment type="caution">
    <text evidence="13">The sequence shown here is derived from an EMBL/GenBank/DDBJ whole genome shotgun (WGS) entry which is preliminary data.</text>
</comment>
<protein>
    <recommendedName>
        <fullName evidence="12">Glucanase</fullName>
        <ecNumber evidence="12">3.2.1.-</ecNumber>
    </recommendedName>
</protein>
<dbReference type="InterPro" id="IPR036434">
    <property type="entry name" value="Beta_cellobiohydrolase_sf"/>
</dbReference>
<feature type="binding site" evidence="9">
    <location>
        <position position="83"/>
    </location>
    <ligand>
        <name>substrate</name>
    </ligand>
</feature>
<evidence type="ECO:0000256" key="2">
    <source>
        <dbReference type="ARBA" id="ARBA00022801"/>
    </source>
</evidence>
<keyword evidence="4" id="KW-1015">Disulfide bond</keyword>
<dbReference type="SUPFAM" id="SSF51989">
    <property type="entry name" value="Glycosyl hydrolases family 6, cellulases"/>
    <property type="match status" value="1"/>
</dbReference>
<evidence type="ECO:0000256" key="7">
    <source>
        <dbReference type="ARBA" id="ARBA00023326"/>
    </source>
</evidence>
<accession>A0A4V3BKV3</accession>
<evidence type="ECO:0000256" key="11">
    <source>
        <dbReference type="PROSITE-ProRule" id="PRU10057"/>
    </source>
</evidence>
<dbReference type="Proteomes" id="UP000295764">
    <property type="component" value="Unassembled WGS sequence"/>
</dbReference>
<evidence type="ECO:0000256" key="5">
    <source>
        <dbReference type="ARBA" id="ARBA00023277"/>
    </source>
</evidence>
<reference evidence="13 14" key="1">
    <citation type="submission" date="2019-03" db="EMBL/GenBank/DDBJ databases">
        <title>Genomic analyses of the natural microbiome of Caenorhabditis elegans.</title>
        <authorList>
            <person name="Samuel B."/>
        </authorList>
    </citation>
    <scope>NUCLEOTIDE SEQUENCE [LARGE SCALE GENOMIC DNA]</scope>
    <source>
        <strain evidence="13 14">JUb65</strain>
    </source>
</reference>
<evidence type="ECO:0000256" key="12">
    <source>
        <dbReference type="RuleBase" id="RU361186"/>
    </source>
</evidence>
<dbReference type="GO" id="GO:0030245">
    <property type="term" value="P:cellulose catabolic process"/>
    <property type="evidence" value="ECO:0007669"/>
    <property type="project" value="UniProtKB-KW"/>
</dbReference>
<keyword evidence="1 12" id="KW-0732">Signal</keyword>
<evidence type="ECO:0000313" key="14">
    <source>
        <dbReference type="Proteomes" id="UP000295764"/>
    </source>
</evidence>
<feature type="active site" description="Proton acceptor" evidence="8">
    <location>
        <position position="300"/>
    </location>
</feature>
<dbReference type="AlphaFoldDB" id="A0A4V3BKV3"/>
<dbReference type="PROSITE" id="PS00655">
    <property type="entry name" value="GLYCOSYL_HYDROL_F6_1"/>
    <property type="match status" value="1"/>
</dbReference>
<feature type="binding site" evidence="9">
    <location>
        <position position="294"/>
    </location>
    <ligand>
        <name>substrate</name>
    </ligand>
</feature>
<sequence length="324" mass="33092">MPLLRTRRSVPALVLAVLLAAVTAATIGPAPSASARGSDVFAGGLYHPADTTASRQATALAAAGRASDAAVARTIAARPASVWLGDWLSTAALRTTVQRHLAAASAQGGTPVFVTYAIPGRDCGSFSAGGLTPGAYGTWNRVLADTLRGHRAAVIVEPDALAQLSSCPGTDATQRTRLIRTAVHDLASAGAAVYIDAGHEGWTAPTTMARLLRDAGVAEARGFSLNVSNSYATAGERAYGEQLRRLTGGHFVIDVSRNGRGATGAWCNSRAAGLGQDPTVVDDATGLDALLWVKLPGESDGTCNGGPAAGQWFPAGAASLLRNR</sequence>
<dbReference type="EMBL" id="SNVW01000005">
    <property type="protein sequence ID" value="TDN44282.1"/>
    <property type="molecule type" value="Genomic_DNA"/>
</dbReference>
<evidence type="ECO:0000256" key="6">
    <source>
        <dbReference type="ARBA" id="ARBA00023295"/>
    </source>
</evidence>
<keyword evidence="2 12" id="KW-0378">Hydrolase</keyword>
<organism evidence="13 14">
    <name type="scientific">Curtobacterium flaccumfaciens</name>
    <dbReference type="NCBI Taxonomy" id="2035"/>
    <lineage>
        <taxon>Bacteria</taxon>
        <taxon>Bacillati</taxon>
        <taxon>Actinomycetota</taxon>
        <taxon>Actinomycetes</taxon>
        <taxon>Micrococcales</taxon>
        <taxon>Microbacteriaceae</taxon>
        <taxon>Curtobacterium</taxon>
    </lineage>
</organism>
<evidence type="ECO:0000256" key="9">
    <source>
        <dbReference type="PIRSR" id="PIRSR001100-2"/>
    </source>
</evidence>
<dbReference type="InterPro" id="IPR016288">
    <property type="entry name" value="Beta_cellobiohydrolase"/>
</dbReference>
<evidence type="ECO:0000256" key="8">
    <source>
        <dbReference type="PIRSR" id="PIRSR001100-1"/>
    </source>
</evidence>
<evidence type="ECO:0000256" key="4">
    <source>
        <dbReference type="ARBA" id="ARBA00023157"/>
    </source>
</evidence>
<evidence type="ECO:0000313" key="13">
    <source>
        <dbReference type="EMBL" id="TDN44282.1"/>
    </source>
</evidence>
<dbReference type="Pfam" id="PF01341">
    <property type="entry name" value="Glyco_hydro_6"/>
    <property type="match status" value="1"/>
</dbReference>
<dbReference type="Gene3D" id="3.20.20.40">
    <property type="entry name" value="1, 4-beta cellobiohydrolase"/>
    <property type="match status" value="1"/>
</dbReference>